<keyword evidence="1" id="KW-0175">Coiled coil</keyword>
<name>A0A7S0BWI5_9STRA</name>
<dbReference type="EMBL" id="HBEL01001437">
    <property type="protein sequence ID" value="CAD8404575.1"/>
    <property type="molecule type" value="Transcribed_RNA"/>
</dbReference>
<evidence type="ECO:0000256" key="1">
    <source>
        <dbReference type="SAM" id="Coils"/>
    </source>
</evidence>
<evidence type="ECO:0000259" key="3">
    <source>
        <dbReference type="PROSITE" id="PS50222"/>
    </source>
</evidence>
<dbReference type="PROSITE" id="PS51257">
    <property type="entry name" value="PROKAR_LIPOPROTEIN"/>
    <property type="match status" value="1"/>
</dbReference>
<feature type="compositionally biased region" description="Low complexity" evidence="2">
    <location>
        <begin position="84"/>
        <end position="97"/>
    </location>
</feature>
<dbReference type="GO" id="GO:0005509">
    <property type="term" value="F:calcium ion binding"/>
    <property type="evidence" value="ECO:0007669"/>
    <property type="project" value="InterPro"/>
</dbReference>
<feature type="domain" description="EF-hand" evidence="3">
    <location>
        <begin position="340"/>
        <end position="375"/>
    </location>
</feature>
<reference evidence="4" key="1">
    <citation type="submission" date="2021-01" db="EMBL/GenBank/DDBJ databases">
        <authorList>
            <person name="Corre E."/>
            <person name="Pelletier E."/>
            <person name="Niang G."/>
            <person name="Scheremetjew M."/>
            <person name="Finn R."/>
            <person name="Kale V."/>
            <person name="Holt S."/>
            <person name="Cochrane G."/>
            <person name="Meng A."/>
            <person name="Brown T."/>
            <person name="Cohen L."/>
        </authorList>
    </citation>
    <scope>NUCLEOTIDE SEQUENCE</scope>
    <source>
        <strain evidence="4">CCAP1064/1</strain>
    </source>
</reference>
<accession>A0A7S0BWI5</accession>
<organism evidence="4">
    <name type="scientific">Proboscia inermis</name>
    <dbReference type="NCBI Taxonomy" id="420281"/>
    <lineage>
        <taxon>Eukaryota</taxon>
        <taxon>Sar</taxon>
        <taxon>Stramenopiles</taxon>
        <taxon>Ochrophyta</taxon>
        <taxon>Bacillariophyta</taxon>
        <taxon>Coscinodiscophyceae</taxon>
        <taxon>Rhizosoleniophycidae</taxon>
        <taxon>Rhizosoleniales</taxon>
        <taxon>Rhizosoleniaceae</taxon>
        <taxon>Proboscia</taxon>
    </lineage>
</organism>
<dbReference type="InterPro" id="IPR002048">
    <property type="entry name" value="EF_hand_dom"/>
</dbReference>
<dbReference type="AlphaFoldDB" id="A0A7S0BWI5"/>
<dbReference type="PROSITE" id="PS50222">
    <property type="entry name" value="EF_HAND_2"/>
    <property type="match status" value="1"/>
</dbReference>
<gene>
    <name evidence="4" type="ORF">PINE0816_LOCUS679</name>
</gene>
<evidence type="ECO:0000313" key="4">
    <source>
        <dbReference type="EMBL" id="CAD8404575.1"/>
    </source>
</evidence>
<proteinExistence type="predicted"/>
<protein>
    <recommendedName>
        <fullName evidence="3">EF-hand domain-containing protein</fullName>
    </recommendedName>
</protein>
<feature type="coiled-coil region" evidence="1">
    <location>
        <begin position="419"/>
        <end position="446"/>
    </location>
</feature>
<evidence type="ECO:0000256" key="2">
    <source>
        <dbReference type="SAM" id="MobiDB-lite"/>
    </source>
</evidence>
<feature type="region of interest" description="Disordered" evidence="2">
    <location>
        <begin position="67"/>
        <end position="97"/>
    </location>
</feature>
<sequence>MRNRLIGYAHRHSLLAASRPIKQATGTQQLGIISCLCDVVTNSTKTLRQDEKQLRLFSSNLLGHSPMAQPVPNQHINKKQGSEPSSKSTKPSVMSSSVSGVWAQTSAKRDKLVELRSALKDNEFSLDDAASEEEMLDLNLADGLRLVVEMADKGEYNFASDWLVEMNKILAVSEAGTEDILLDRAEFERHLNELEVLITPFCECKKDVARLRDFMKNPQVEGDSDESKSKDAIDSSVQVDREMSANQYDINLDDDHQQLQNSYHQCVGTYRALLLKHSITTIKSSWDTLTAIADVDIDRAAVKDASSSLGDFSSSQQEASSQSLSLRKVNNVLRSYASGSCDEQIKSIWTLLDRDDDSLLEEEEVSAVVELGLKPVKGALMKFVDMALEVSPVRNFSISDAIKSDEKAYTAVKLSWRQKRQETKTKKKLKKVLKKAESQYFEIEVEMSHRLRCIYSWADKLHQDGKVQSILVDSGSEGGTGASIMGRKRYVELKPKISYDEFRCMQHEHFNHLDQIGTELLSCYRENLLVSQGIGRQNAELRREALGFLVVVSLIDVGINML</sequence>